<dbReference type="PANTHER" id="PTHR14312">
    <property type="entry name" value="CREB/ATF BZIP TRANSCRIPTION FACTOR"/>
    <property type="match status" value="1"/>
</dbReference>
<sequence>MKERILKIVKCIFKDYDYREINNLVFYNAIPNANPNQKDREELIRILNASRNPFVVNNSLKSRNNSNSSENINNEKKYIKAVTNKSIFYFENIPNDASFFLVSFENSKKSCMRFCDIEKEKLINNIDIKEIALKNTEWGNFCFDVRSIENNNKKRIYSIILFSKEDIGFSDLFSIIKYNQLYKPRESFIKKNLLAFSIGNNNDLQYYIDSMFEGNQIKAIPLFKFNFYKVENSTNIVNLESYHTETNSNEKLSDCIANKSFNNIPFNFCSSNVNYITQEIQQQQQLQQQLQQQQFQQQQLQQQLQQQQLYQYLQLLQIMQLQLQLQKFRK</sequence>
<dbReference type="GO" id="GO:0043565">
    <property type="term" value="F:sequence-specific DNA binding"/>
    <property type="evidence" value="ECO:0007669"/>
    <property type="project" value="TreeGrafter"/>
</dbReference>
<organism evidence="2 3">
    <name type="scientific">Piromyces finnis</name>
    <dbReference type="NCBI Taxonomy" id="1754191"/>
    <lineage>
        <taxon>Eukaryota</taxon>
        <taxon>Fungi</taxon>
        <taxon>Fungi incertae sedis</taxon>
        <taxon>Chytridiomycota</taxon>
        <taxon>Chytridiomycota incertae sedis</taxon>
        <taxon>Neocallimastigomycetes</taxon>
        <taxon>Neocallimastigales</taxon>
        <taxon>Neocallimastigaceae</taxon>
        <taxon>Piromyces</taxon>
    </lineage>
</organism>
<dbReference type="AlphaFoldDB" id="A0A1Y1VL68"/>
<proteinExistence type="predicted"/>
<evidence type="ECO:0000256" key="1">
    <source>
        <dbReference type="SAM" id="Coils"/>
    </source>
</evidence>
<protein>
    <submittedName>
        <fullName evidence="2">Uncharacterized protein</fullName>
    </submittedName>
</protein>
<name>A0A1Y1VL68_9FUNG</name>
<dbReference type="EMBL" id="MCFH01000004">
    <property type="protein sequence ID" value="ORX58646.1"/>
    <property type="molecule type" value="Genomic_DNA"/>
</dbReference>
<evidence type="ECO:0000313" key="3">
    <source>
        <dbReference type="Proteomes" id="UP000193719"/>
    </source>
</evidence>
<dbReference type="OrthoDB" id="2181368at2759"/>
<comment type="caution">
    <text evidence="2">The sequence shown here is derived from an EMBL/GenBank/DDBJ whole genome shotgun (WGS) entry which is preliminary data.</text>
</comment>
<reference evidence="2 3" key="2">
    <citation type="submission" date="2016-08" db="EMBL/GenBank/DDBJ databases">
        <title>Pervasive Adenine N6-methylation of Active Genes in Fungi.</title>
        <authorList>
            <consortium name="DOE Joint Genome Institute"/>
            <person name="Mondo S.J."/>
            <person name="Dannebaum R.O."/>
            <person name="Kuo R.C."/>
            <person name="Labutti K."/>
            <person name="Haridas S."/>
            <person name="Kuo A."/>
            <person name="Salamov A."/>
            <person name="Ahrendt S.R."/>
            <person name="Lipzen A."/>
            <person name="Sullivan W."/>
            <person name="Andreopoulos W.B."/>
            <person name="Clum A."/>
            <person name="Lindquist E."/>
            <person name="Daum C."/>
            <person name="Ramamoorthy G.K."/>
            <person name="Gryganskyi A."/>
            <person name="Culley D."/>
            <person name="Magnuson J.K."/>
            <person name="James T.Y."/>
            <person name="O'Malley M.A."/>
            <person name="Stajich J.E."/>
            <person name="Spatafora J.W."/>
            <person name="Visel A."/>
            <person name="Grigoriev I.V."/>
        </authorList>
    </citation>
    <scope>NUCLEOTIDE SEQUENCE [LARGE SCALE GENOMIC DNA]</scope>
    <source>
        <strain evidence="3">finn</strain>
    </source>
</reference>
<gene>
    <name evidence="2" type="ORF">BCR36DRAFT_457583</name>
</gene>
<dbReference type="Proteomes" id="UP000193719">
    <property type="component" value="Unassembled WGS sequence"/>
</dbReference>
<accession>A0A1Y1VL68</accession>
<dbReference type="PANTHER" id="PTHR14312:SF1">
    <property type="entry name" value="BASIC-LEUCINE ZIPPER TRANSCRIPTION FACTOR A"/>
    <property type="match status" value="1"/>
</dbReference>
<evidence type="ECO:0000313" key="2">
    <source>
        <dbReference type="EMBL" id="ORX58646.1"/>
    </source>
</evidence>
<dbReference type="GO" id="GO:0005634">
    <property type="term" value="C:nucleus"/>
    <property type="evidence" value="ECO:0007669"/>
    <property type="project" value="TreeGrafter"/>
</dbReference>
<keyword evidence="3" id="KW-1185">Reference proteome</keyword>
<dbReference type="GO" id="GO:0010468">
    <property type="term" value="P:regulation of gene expression"/>
    <property type="evidence" value="ECO:0007669"/>
    <property type="project" value="TreeGrafter"/>
</dbReference>
<feature type="coiled-coil region" evidence="1">
    <location>
        <begin position="273"/>
        <end position="306"/>
    </location>
</feature>
<reference evidence="2 3" key="1">
    <citation type="submission" date="2016-08" db="EMBL/GenBank/DDBJ databases">
        <title>Genomes of anaerobic fungi encode conserved fungal cellulosomes for biomass hydrolysis.</title>
        <authorList>
            <consortium name="DOE Joint Genome Institute"/>
            <person name="Haitjema C.H."/>
            <person name="Gilmore S.P."/>
            <person name="Henske J.K."/>
            <person name="Solomon K.V."/>
            <person name="De Groot R."/>
            <person name="Kuo A."/>
            <person name="Mondo S.J."/>
            <person name="Salamov A.A."/>
            <person name="Labutti K."/>
            <person name="Zhao Z."/>
            <person name="Chiniquy J."/>
            <person name="Barry K."/>
            <person name="Brewer H.M."/>
            <person name="Purvine S.O."/>
            <person name="Wright A.T."/>
            <person name="Boxma B."/>
            <person name="Van Alen T."/>
            <person name="Hackstein J.H."/>
            <person name="Baker S.E."/>
            <person name="Grigoriev I.V."/>
            <person name="O'Malley M.A."/>
        </authorList>
    </citation>
    <scope>NUCLEOTIDE SEQUENCE [LARGE SCALE GENOMIC DNA]</scope>
    <source>
        <strain evidence="3">finn</strain>
    </source>
</reference>
<keyword evidence="1" id="KW-0175">Coiled coil</keyword>